<evidence type="ECO:0000313" key="1">
    <source>
        <dbReference type="EMBL" id="OMO84177.1"/>
    </source>
</evidence>
<sequence length="56" mass="6274">MAQVYGINHAIPGVVSPLCCLCVLNNDEAPKEPEPRETVVLKLQISYSKEYESSFY</sequence>
<evidence type="ECO:0000313" key="2">
    <source>
        <dbReference type="Proteomes" id="UP000188268"/>
    </source>
</evidence>
<dbReference type="AlphaFoldDB" id="A0A1R3INN2"/>
<accession>A0A1R3INN2</accession>
<reference evidence="1 2" key="1">
    <citation type="submission" date="2013-09" db="EMBL/GenBank/DDBJ databases">
        <title>Corchorus capsularis genome sequencing.</title>
        <authorList>
            <person name="Alam M."/>
            <person name="Haque M.S."/>
            <person name="Islam M.S."/>
            <person name="Emdad E.M."/>
            <person name="Islam M.M."/>
            <person name="Ahmed B."/>
            <person name="Halim A."/>
            <person name="Hossen Q.M.M."/>
            <person name="Hossain M.Z."/>
            <person name="Ahmed R."/>
            <person name="Khan M.M."/>
            <person name="Islam R."/>
            <person name="Rashid M.M."/>
            <person name="Khan S.A."/>
            <person name="Rahman M.S."/>
            <person name="Alam M."/>
        </authorList>
    </citation>
    <scope>NUCLEOTIDE SEQUENCE [LARGE SCALE GENOMIC DNA]</scope>
    <source>
        <strain evidence="2">cv. CVL-1</strain>
        <tissue evidence="1">Whole seedling</tissue>
    </source>
</reference>
<gene>
    <name evidence="1" type="ORF">CCACVL1_10960</name>
</gene>
<organism evidence="1 2">
    <name type="scientific">Corchorus capsularis</name>
    <name type="common">Jute</name>
    <dbReference type="NCBI Taxonomy" id="210143"/>
    <lineage>
        <taxon>Eukaryota</taxon>
        <taxon>Viridiplantae</taxon>
        <taxon>Streptophyta</taxon>
        <taxon>Embryophyta</taxon>
        <taxon>Tracheophyta</taxon>
        <taxon>Spermatophyta</taxon>
        <taxon>Magnoliopsida</taxon>
        <taxon>eudicotyledons</taxon>
        <taxon>Gunneridae</taxon>
        <taxon>Pentapetalae</taxon>
        <taxon>rosids</taxon>
        <taxon>malvids</taxon>
        <taxon>Malvales</taxon>
        <taxon>Malvaceae</taxon>
        <taxon>Grewioideae</taxon>
        <taxon>Apeibeae</taxon>
        <taxon>Corchorus</taxon>
    </lineage>
</organism>
<keyword evidence="2" id="KW-1185">Reference proteome</keyword>
<dbReference type="Proteomes" id="UP000188268">
    <property type="component" value="Unassembled WGS sequence"/>
</dbReference>
<protein>
    <submittedName>
        <fullName evidence="1">Uncharacterized protein</fullName>
    </submittedName>
</protein>
<dbReference type="EMBL" id="AWWV01009758">
    <property type="protein sequence ID" value="OMO84177.1"/>
    <property type="molecule type" value="Genomic_DNA"/>
</dbReference>
<proteinExistence type="predicted"/>
<dbReference type="Gramene" id="OMO84177">
    <property type="protein sequence ID" value="OMO84177"/>
    <property type="gene ID" value="CCACVL1_10960"/>
</dbReference>
<name>A0A1R3INN2_COCAP</name>
<comment type="caution">
    <text evidence="1">The sequence shown here is derived from an EMBL/GenBank/DDBJ whole genome shotgun (WGS) entry which is preliminary data.</text>
</comment>